<dbReference type="STRING" id="284811.Q74ZA1"/>
<gene>
    <name evidence="9" type="ORF">AGOS_AGR302C</name>
</gene>
<dbReference type="GO" id="GO:0005739">
    <property type="term" value="C:mitochondrion"/>
    <property type="evidence" value="ECO:0007669"/>
    <property type="project" value="UniProtKB-SubCell"/>
</dbReference>
<accession>Q74ZA1</accession>
<comment type="function">
    <text evidence="7">Arginine methyltransferase involved in the assembly or stability of mitochondrial NADH:ubiquinone oxidoreductase complex (complex I).</text>
</comment>
<evidence type="ECO:0000256" key="8">
    <source>
        <dbReference type="SAM" id="SignalP"/>
    </source>
</evidence>
<evidence type="ECO:0000256" key="1">
    <source>
        <dbReference type="ARBA" id="ARBA00004173"/>
    </source>
</evidence>
<comment type="similarity">
    <text evidence="2 7">Belongs to the NDUFAF7 family.</text>
</comment>
<reference evidence="10" key="2">
    <citation type="journal article" date="2013" name="G3 (Bethesda)">
        <title>Genomes of Ashbya fungi isolated from insects reveal four mating-type loci, numerous translocations, lack of transposons, and distinct gene duplications.</title>
        <authorList>
            <person name="Dietrich F.S."/>
            <person name="Voegeli S."/>
            <person name="Kuo S."/>
            <person name="Philippsen P."/>
        </authorList>
    </citation>
    <scope>GENOME REANNOTATION</scope>
    <source>
        <strain evidence="10">ATCC 10895 / CBS 109.51 / FGSC 9923 / NRRL Y-1056</strain>
    </source>
</reference>
<name>Q74ZA1_EREGS</name>
<comment type="catalytic activity">
    <reaction evidence="6 7">
        <text>L-arginyl-[protein] + 2 S-adenosyl-L-methionine = N(omega),N(omega)'-dimethyl-L-arginyl-[protein] + 2 S-adenosyl-L-homocysteine + 2 H(+)</text>
        <dbReference type="Rhea" id="RHEA:48108"/>
        <dbReference type="Rhea" id="RHEA-COMP:10532"/>
        <dbReference type="Rhea" id="RHEA-COMP:11992"/>
        <dbReference type="ChEBI" id="CHEBI:15378"/>
        <dbReference type="ChEBI" id="CHEBI:29965"/>
        <dbReference type="ChEBI" id="CHEBI:57856"/>
        <dbReference type="ChEBI" id="CHEBI:59789"/>
        <dbReference type="ChEBI" id="CHEBI:88221"/>
        <dbReference type="EC" id="2.1.1.320"/>
    </reaction>
</comment>
<keyword evidence="3 7" id="KW-0489">Methyltransferase</keyword>
<evidence type="ECO:0000256" key="7">
    <source>
        <dbReference type="RuleBase" id="RU364114"/>
    </source>
</evidence>
<evidence type="ECO:0000256" key="4">
    <source>
        <dbReference type="ARBA" id="ARBA00022679"/>
    </source>
</evidence>
<feature type="signal peptide" evidence="8">
    <location>
        <begin position="1"/>
        <end position="18"/>
    </location>
</feature>
<dbReference type="GeneID" id="4623271"/>
<keyword evidence="10" id="KW-1185">Reference proteome</keyword>
<evidence type="ECO:0000313" key="9">
    <source>
        <dbReference type="EMBL" id="AAS54792.2"/>
    </source>
</evidence>
<evidence type="ECO:0000313" key="10">
    <source>
        <dbReference type="Proteomes" id="UP000000591"/>
    </source>
</evidence>
<dbReference type="OrthoDB" id="17415at2759"/>
<dbReference type="GO" id="GO:0035243">
    <property type="term" value="F:protein-arginine omega-N symmetric methyltransferase activity"/>
    <property type="evidence" value="ECO:0000318"/>
    <property type="project" value="GO_Central"/>
</dbReference>
<protein>
    <recommendedName>
        <fullName evidence="7">Protein arginine methyltransferase NDUFAF7</fullName>
        <ecNumber evidence="7">2.1.1.320</ecNumber>
    </recommendedName>
</protein>
<dbReference type="PANTHER" id="PTHR12049:SF5">
    <property type="entry name" value="PROTEIN ARGININE METHYLTRANSFERASE NDUFAF7 HOMOLOG, MITOCHONDRIAL"/>
    <property type="match status" value="1"/>
</dbReference>
<dbReference type="FunCoup" id="Q74ZA1">
    <property type="interactions" value="34"/>
</dbReference>
<dbReference type="HOGENOM" id="CLU_056775_0_0_1"/>
<dbReference type="eggNOG" id="ENOG502RR6Q">
    <property type="taxonomic scope" value="Eukaryota"/>
</dbReference>
<feature type="chain" id="PRO_5004286386" description="Protein arginine methyltransferase NDUFAF7" evidence="8">
    <location>
        <begin position="19"/>
        <end position="416"/>
    </location>
</feature>
<evidence type="ECO:0000256" key="3">
    <source>
        <dbReference type="ARBA" id="ARBA00022603"/>
    </source>
</evidence>
<reference evidence="9 10" key="1">
    <citation type="journal article" date="2004" name="Science">
        <title>The Ashbya gossypii genome as a tool for mapping the ancient Saccharomyces cerevisiae genome.</title>
        <authorList>
            <person name="Dietrich F.S."/>
            <person name="Voegeli S."/>
            <person name="Brachat S."/>
            <person name="Lerch A."/>
            <person name="Gates K."/>
            <person name="Steiner S."/>
            <person name="Mohr C."/>
            <person name="Pohlmann R."/>
            <person name="Luedi P."/>
            <person name="Choi S."/>
            <person name="Wing R.A."/>
            <person name="Flavier A."/>
            <person name="Gaffney T.D."/>
            <person name="Philippsen P."/>
        </authorList>
    </citation>
    <scope>NUCLEOTIDE SEQUENCE [LARGE SCALE GENOMIC DNA]</scope>
    <source>
        <strain evidence="10">ATCC 10895 / CBS 109.51 / FGSC 9923 / NRRL Y-1056</strain>
    </source>
</reference>
<dbReference type="EMBL" id="AE016820">
    <property type="protein sequence ID" value="AAS54792.2"/>
    <property type="molecule type" value="Genomic_DNA"/>
</dbReference>
<dbReference type="RefSeq" id="NP_986968.2">
    <property type="nucleotide sequence ID" value="NM_212030.2"/>
</dbReference>
<evidence type="ECO:0000256" key="6">
    <source>
        <dbReference type="ARBA" id="ARBA00048612"/>
    </source>
</evidence>
<dbReference type="Pfam" id="PF02636">
    <property type="entry name" value="Methyltransf_28"/>
    <property type="match status" value="1"/>
</dbReference>
<dbReference type="KEGG" id="ago:AGOS_AGR302C"/>
<dbReference type="OMA" id="DYSCELA"/>
<dbReference type="InterPro" id="IPR003788">
    <property type="entry name" value="NDUFAF7"/>
</dbReference>
<organism evidence="9 10">
    <name type="scientific">Eremothecium gossypii (strain ATCC 10895 / CBS 109.51 / FGSC 9923 / NRRL Y-1056)</name>
    <name type="common">Yeast</name>
    <name type="synonym">Ashbya gossypii</name>
    <dbReference type="NCBI Taxonomy" id="284811"/>
    <lineage>
        <taxon>Eukaryota</taxon>
        <taxon>Fungi</taxon>
        <taxon>Dikarya</taxon>
        <taxon>Ascomycota</taxon>
        <taxon>Saccharomycotina</taxon>
        <taxon>Saccharomycetes</taxon>
        <taxon>Saccharomycetales</taxon>
        <taxon>Saccharomycetaceae</taxon>
        <taxon>Eremothecium</taxon>
    </lineage>
</organism>
<dbReference type="PANTHER" id="PTHR12049">
    <property type="entry name" value="PROTEIN ARGININE METHYLTRANSFERASE NDUFAF7, MITOCHONDRIAL"/>
    <property type="match status" value="1"/>
</dbReference>
<evidence type="ECO:0000256" key="5">
    <source>
        <dbReference type="ARBA" id="ARBA00023128"/>
    </source>
</evidence>
<dbReference type="EC" id="2.1.1.320" evidence="7"/>
<keyword evidence="5 7" id="KW-0496">Mitochondrion</keyword>
<proteinExistence type="inferred from homology"/>
<dbReference type="GO" id="GO:0032259">
    <property type="term" value="P:methylation"/>
    <property type="evidence" value="ECO:0007669"/>
    <property type="project" value="UniProtKB-KW"/>
</dbReference>
<dbReference type="AlphaFoldDB" id="Q74ZA1"/>
<keyword evidence="8" id="KW-0732">Signal</keyword>
<keyword evidence="4 7" id="KW-0808">Transferase</keyword>
<sequence length="416" mass="47890">MLLWQYIVLRGQLAALLSSPCNLDNLTHRATLATVQQREDMRQCIRRLAESSRALPQLTTKELLAQGRVPSFSVTYRDFMEWNNIQVARHGRFFEKRNAASLSQLHSLGRAEPLLCHALARWMHVDYKLNSYPYYDLNVLLVYTDWDQAQRVAGALVAFLERVQAASGQRVNCFLAPLHDAPAPARRRAAVPPGVRVLDSGLLLGPEPCRMEDPVYVVLMNDVVRYLSCDLVRMGNGGDWQQMHLDVEKRSTQRVWFDTMDHWCHAATTLHVPQGMEFRPGTRMFVPTRLTQLLHCLCEYMPEHRLFALDMPQQRQWWYWLYYNNQRTVTDAIQVHQLHDVFTKSEVETVFAADFASLKRLYALVSDGLKLAHTEPAADFASHWTDLRESEELLGRDLSAEYASLQACMLSVMRAL</sequence>
<dbReference type="Proteomes" id="UP000000591">
    <property type="component" value="Chromosome VII"/>
</dbReference>
<dbReference type="InParanoid" id="Q74ZA1"/>
<evidence type="ECO:0000256" key="2">
    <source>
        <dbReference type="ARBA" id="ARBA00005891"/>
    </source>
</evidence>
<comment type="subcellular location">
    <subcellularLocation>
        <location evidence="1 7">Mitochondrion</location>
    </subcellularLocation>
</comment>